<dbReference type="Proteomes" id="UP000662618">
    <property type="component" value="Unassembled WGS sequence"/>
</dbReference>
<reference evidence="2" key="1">
    <citation type="submission" date="2020-12" db="EMBL/GenBank/DDBJ databases">
        <authorList>
            <person name="Rodrigo-Torres L."/>
            <person name="Arahal R. D."/>
            <person name="Lucena T."/>
        </authorList>
    </citation>
    <scope>NUCLEOTIDE SEQUENCE</scope>
    <source>
        <strain evidence="2">CECT 9390</strain>
    </source>
</reference>
<dbReference type="EMBL" id="CAJIMS010000001">
    <property type="protein sequence ID" value="CAD7805437.1"/>
    <property type="molecule type" value="Genomic_DNA"/>
</dbReference>
<accession>A0A9N8MFQ6</accession>
<keyword evidence="3" id="KW-1185">Reference proteome</keyword>
<protein>
    <recommendedName>
        <fullName evidence="4">TonB C-terminal domain-containing protein</fullName>
    </recommendedName>
</protein>
<gene>
    <name evidence="2" type="ORF">CHRY9390_01366</name>
</gene>
<evidence type="ECO:0008006" key="4">
    <source>
        <dbReference type="Google" id="ProtNLM"/>
    </source>
</evidence>
<proteinExistence type="predicted"/>
<sequence length="295" mass="34579">MAITKMIKKTFTLFLLGISLLHKAQTPDSLSVAQKSLELEKDSIAYASDIEIVKTKIDLSNVFTKADEMPEFQGGMKQFRKRFFEHFKFTHRDKIKDIRLFFIVENTGYVKHYIALSPKDKYKKQTEDAMRKVFERWKPAKINNQPVRFLMFFPIVLDDYAVDIKEDESIDLQNISIDDIPDLEELKKIMNLKGVVSKADEMPEFPEGISAFKKKYFDNIETLNLKNNEKIDTHLYFIVEKNGYVRNVAAIGSNKKHNHEAELGISRIFDRWKPAKINGEPVRYLYYFPLTPKKY</sequence>
<evidence type="ECO:0000256" key="1">
    <source>
        <dbReference type="SAM" id="SignalP"/>
    </source>
</evidence>
<feature type="chain" id="PRO_5040477537" description="TonB C-terminal domain-containing protein" evidence="1">
    <location>
        <begin position="25"/>
        <end position="295"/>
    </location>
</feature>
<name>A0A9N8MFQ6_9FLAO</name>
<evidence type="ECO:0000313" key="3">
    <source>
        <dbReference type="Proteomes" id="UP000662618"/>
    </source>
</evidence>
<dbReference type="AlphaFoldDB" id="A0A9N8MFQ6"/>
<evidence type="ECO:0000313" key="2">
    <source>
        <dbReference type="EMBL" id="CAD7805437.1"/>
    </source>
</evidence>
<keyword evidence="1" id="KW-0732">Signal</keyword>
<dbReference type="RefSeq" id="WP_162087778.1">
    <property type="nucleotide sequence ID" value="NZ_CAJIMS010000001.1"/>
</dbReference>
<organism evidence="2 3">
    <name type="scientific">Chryseobacterium aquaeductus</name>
    <dbReference type="NCBI Taxonomy" id="2675056"/>
    <lineage>
        <taxon>Bacteria</taxon>
        <taxon>Pseudomonadati</taxon>
        <taxon>Bacteroidota</taxon>
        <taxon>Flavobacteriia</taxon>
        <taxon>Flavobacteriales</taxon>
        <taxon>Weeksellaceae</taxon>
        <taxon>Chryseobacterium group</taxon>
        <taxon>Chryseobacterium</taxon>
    </lineage>
</organism>
<feature type="signal peptide" evidence="1">
    <location>
        <begin position="1"/>
        <end position="24"/>
    </location>
</feature>
<comment type="caution">
    <text evidence="2">The sequence shown here is derived from an EMBL/GenBank/DDBJ whole genome shotgun (WGS) entry which is preliminary data.</text>
</comment>